<feature type="compositionally biased region" description="Basic and acidic residues" evidence="1">
    <location>
        <begin position="57"/>
        <end position="73"/>
    </location>
</feature>
<name>A0A6L2P4T1_TANCI</name>
<dbReference type="EMBL" id="BKCJ010010495">
    <property type="protein sequence ID" value="GEU91844.1"/>
    <property type="molecule type" value="Genomic_DNA"/>
</dbReference>
<dbReference type="PANTHER" id="PTHR48475">
    <property type="entry name" value="RIBONUCLEASE H"/>
    <property type="match status" value="1"/>
</dbReference>
<proteinExistence type="predicted"/>
<dbReference type="Gene3D" id="3.30.70.270">
    <property type="match status" value="1"/>
</dbReference>
<comment type="caution">
    <text evidence="2">The sequence shown here is derived from an EMBL/GenBank/DDBJ whole genome shotgun (WGS) entry which is preliminary data.</text>
</comment>
<feature type="region of interest" description="Disordered" evidence="1">
    <location>
        <begin position="57"/>
        <end position="83"/>
    </location>
</feature>
<dbReference type="InterPro" id="IPR043502">
    <property type="entry name" value="DNA/RNA_pol_sf"/>
</dbReference>
<organism evidence="2">
    <name type="scientific">Tanacetum cinerariifolium</name>
    <name type="common">Dalmatian daisy</name>
    <name type="synonym">Chrysanthemum cinerariifolium</name>
    <dbReference type="NCBI Taxonomy" id="118510"/>
    <lineage>
        <taxon>Eukaryota</taxon>
        <taxon>Viridiplantae</taxon>
        <taxon>Streptophyta</taxon>
        <taxon>Embryophyta</taxon>
        <taxon>Tracheophyta</taxon>
        <taxon>Spermatophyta</taxon>
        <taxon>Magnoliopsida</taxon>
        <taxon>eudicotyledons</taxon>
        <taxon>Gunneridae</taxon>
        <taxon>Pentapetalae</taxon>
        <taxon>asterids</taxon>
        <taxon>campanulids</taxon>
        <taxon>Asterales</taxon>
        <taxon>Asteraceae</taxon>
        <taxon>Asteroideae</taxon>
        <taxon>Anthemideae</taxon>
        <taxon>Anthemidinae</taxon>
        <taxon>Tanacetum</taxon>
    </lineage>
</organism>
<gene>
    <name evidence="2" type="ORF">Tci_063822</name>
</gene>
<evidence type="ECO:0000313" key="2">
    <source>
        <dbReference type="EMBL" id="GEU91844.1"/>
    </source>
</evidence>
<dbReference type="AlphaFoldDB" id="A0A6L2P4T1"/>
<protein>
    <submittedName>
        <fullName evidence="2">Uncharacterized protein</fullName>
    </submittedName>
</protein>
<sequence>MRYMCNEDLRTELEYFSEEYDKEKEMEPRLSRARETTPVLRTLSLRDRRQRERVVEFEDAQNKDGGRVERISEGGRPSKRRAEDNWYQGMNLPSLLAAHLRRTENAQPLQSSLISVHGGHLPSVNTRGNRHPTGTHLSHNAQPFVPNNLQPPSGPIPTYVNPYPQPNIGSGLRTAFKLSFPNPRRKSHLLRDLRLSSLWRMYPTGSYEHQQKKFTKTHLAVYNIKQREGESTRAFVTRYTGDTLQIMRLHKEHHISGFVHGLKTRSLVEFLFTDLPTTYKGLMKKTYSWIEAREVAKTFEQPPRMIRSRRSRDMTKYCHFHEDHGDDTNDCWELRHQIKEAMKLGQLAHLLKGIKKIKAKVSDTQPGDRKKGNKDTTLLKAHILMINKEDHTPKRKSMEEPVAGLGEITFPLSLKVDSKVPLIGFSREHSYPLGKVPLVITIGIVVSTIHGSIKFHTPRGIGTVFSTYEPDKICEGQKKLRESPLEVTKGVLSSADTKERIVVNGKYLEWMVIIRKQLPPTFKKLLQDLLKTNADIFAWTQADMMGISRNIIVGGKPFNTEHKLNEYKHIKPIKQKKRRLGPDHTRQHARRLVDKVFNDQIGRNLEAYVDDMVIMSTSEEYMIKDIQETLDRGRNSVKGQILADILAETPLAESKEKESKETTNEEEEPKNMWKLYTDGASSYDGSGAEYEALLAGLRIAVSMKVQDLNIFVDSHLVYGSEAVVSIEISMETKRIKEFKVKTNEKRRREDLDILKEQKEMCFIREAYYNHELDGYYNKRVRPSTFKPVKKAYGYGAYKLETLSGSPINRTWNGLNLHKFYT</sequence>
<accession>A0A6L2P4T1</accession>
<evidence type="ECO:0000256" key="1">
    <source>
        <dbReference type="SAM" id="MobiDB-lite"/>
    </source>
</evidence>
<reference evidence="2" key="1">
    <citation type="journal article" date="2019" name="Sci. Rep.">
        <title>Draft genome of Tanacetum cinerariifolium, the natural source of mosquito coil.</title>
        <authorList>
            <person name="Yamashiro T."/>
            <person name="Shiraishi A."/>
            <person name="Satake H."/>
            <person name="Nakayama K."/>
        </authorList>
    </citation>
    <scope>NUCLEOTIDE SEQUENCE</scope>
</reference>
<dbReference type="InterPro" id="IPR043128">
    <property type="entry name" value="Rev_trsase/Diguanyl_cyclase"/>
</dbReference>
<dbReference type="PANTHER" id="PTHR48475:SF1">
    <property type="entry name" value="RNASE H TYPE-1 DOMAIN-CONTAINING PROTEIN"/>
    <property type="match status" value="1"/>
</dbReference>
<dbReference type="SUPFAM" id="SSF56672">
    <property type="entry name" value="DNA/RNA polymerases"/>
    <property type="match status" value="1"/>
</dbReference>